<dbReference type="EMBL" id="CAJNOJ010000007">
    <property type="protein sequence ID" value="CAF0764293.1"/>
    <property type="molecule type" value="Genomic_DNA"/>
</dbReference>
<protein>
    <recommendedName>
        <fullName evidence="1">Aldehyde dehydrogenase domain-containing protein</fullName>
    </recommendedName>
</protein>
<gene>
    <name evidence="2" type="ORF">EDS130_LOCUS2971</name>
</gene>
<evidence type="ECO:0000313" key="3">
    <source>
        <dbReference type="Proteomes" id="UP000663852"/>
    </source>
</evidence>
<feature type="domain" description="Aldehyde dehydrogenase" evidence="1">
    <location>
        <begin position="3"/>
        <end position="112"/>
    </location>
</feature>
<dbReference type="Gene3D" id="3.40.605.10">
    <property type="entry name" value="Aldehyde Dehydrogenase, Chain A, domain 1"/>
    <property type="match status" value="1"/>
</dbReference>
<accession>A0A813QAH9</accession>
<proteinExistence type="predicted"/>
<reference evidence="2" key="1">
    <citation type="submission" date="2021-02" db="EMBL/GenBank/DDBJ databases">
        <authorList>
            <person name="Nowell W R."/>
        </authorList>
    </citation>
    <scope>NUCLEOTIDE SEQUENCE</scope>
</reference>
<dbReference type="InterPro" id="IPR016162">
    <property type="entry name" value="Ald_DH_N"/>
</dbReference>
<comment type="caution">
    <text evidence="2">The sequence shown here is derived from an EMBL/GenBank/DDBJ whole genome shotgun (WGS) entry which is preliminary data.</text>
</comment>
<name>A0A813QAH9_ADIRI</name>
<dbReference type="AlphaFoldDB" id="A0A813QAH9"/>
<sequence>MLVLKLGPTLTCGKFLKNKNANVVILKLTEQAPLTAGFPPGVVNTAPGGSSSYDYAIATHDKINKMVFTGSVEIGKKIPKIAGKTNLKSVLLELSDKSPLIICDNVDLDLAGHNST</sequence>
<organism evidence="2 3">
    <name type="scientific">Adineta ricciae</name>
    <name type="common">Rotifer</name>
    <dbReference type="NCBI Taxonomy" id="249248"/>
    <lineage>
        <taxon>Eukaryota</taxon>
        <taxon>Metazoa</taxon>
        <taxon>Spiralia</taxon>
        <taxon>Gnathifera</taxon>
        <taxon>Rotifera</taxon>
        <taxon>Eurotatoria</taxon>
        <taxon>Bdelloidea</taxon>
        <taxon>Adinetida</taxon>
        <taxon>Adinetidae</taxon>
        <taxon>Adineta</taxon>
    </lineage>
</organism>
<dbReference type="SUPFAM" id="SSF53720">
    <property type="entry name" value="ALDH-like"/>
    <property type="match status" value="1"/>
</dbReference>
<dbReference type="GO" id="GO:0016491">
    <property type="term" value="F:oxidoreductase activity"/>
    <property type="evidence" value="ECO:0007669"/>
    <property type="project" value="InterPro"/>
</dbReference>
<dbReference type="InterPro" id="IPR015590">
    <property type="entry name" value="Aldehyde_DH_dom"/>
</dbReference>
<dbReference type="Pfam" id="PF00171">
    <property type="entry name" value="Aldedh"/>
    <property type="match status" value="1"/>
</dbReference>
<dbReference type="Proteomes" id="UP000663852">
    <property type="component" value="Unassembled WGS sequence"/>
</dbReference>
<dbReference type="OrthoDB" id="6500518at2759"/>
<evidence type="ECO:0000259" key="1">
    <source>
        <dbReference type="Pfam" id="PF00171"/>
    </source>
</evidence>
<dbReference type="PANTHER" id="PTHR11699">
    <property type="entry name" value="ALDEHYDE DEHYDROGENASE-RELATED"/>
    <property type="match status" value="1"/>
</dbReference>
<dbReference type="InterPro" id="IPR016161">
    <property type="entry name" value="Ald_DH/histidinol_DH"/>
</dbReference>
<evidence type="ECO:0000313" key="2">
    <source>
        <dbReference type="EMBL" id="CAF0764293.1"/>
    </source>
</evidence>